<dbReference type="AlphaFoldDB" id="A0A315UTV4"/>
<evidence type="ECO:0000313" key="3">
    <source>
        <dbReference type="Proteomes" id="UP000250572"/>
    </source>
</evidence>
<name>A0A315UTV4_GAMAF</name>
<dbReference type="EMBL" id="NHOQ01002778">
    <property type="protein sequence ID" value="PWA14661.1"/>
    <property type="molecule type" value="Genomic_DNA"/>
</dbReference>
<evidence type="ECO:0000256" key="1">
    <source>
        <dbReference type="SAM" id="MobiDB-lite"/>
    </source>
</evidence>
<organism evidence="2 3">
    <name type="scientific">Gambusia affinis</name>
    <name type="common">Western mosquitofish</name>
    <name type="synonym">Heterandria affinis</name>
    <dbReference type="NCBI Taxonomy" id="33528"/>
    <lineage>
        <taxon>Eukaryota</taxon>
        <taxon>Metazoa</taxon>
        <taxon>Chordata</taxon>
        <taxon>Craniata</taxon>
        <taxon>Vertebrata</taxon>
        <taxon>Euteleostomi</taxon>
        <taxon>Actinopterygii</taxon>
        <taxon>Neopterygii</taxon>
        <taxon>Teleostei</taxon>
        <taxon>Neoteleostei</taxon>
        <taxon>Acanthomorphata</taxon>
        <taxon>Ovalentaria</taxon>
        <taxon>Atherinomorphae</taxon>
        <taxon>Cyprinodontiformes</taxon>
        <taxon>Poeciliidae</taxon>
        <taxon>Poeciliinae</taxon>
        <taxon>Gambusia</taxon>
    </lineage>
</organism>
<keyword evidence="3" id="KW-1185">Reference proteome</keyword>
<gene>
    <name evidence="2" type="ORF">CCH79_00014371</name>
</gene>
<reference evidence="2 3" key="1">
    <citation type="journal article" date="2018" name="G3 (Bethesda)">
        <title>A High-Quality Reference Genome for the Invasive Mosquitofish Gambusia affinis Using a Chicago Library.</title>
        <authorList>
            <person name="Hoffberg S.L."/>
            <person name="Troendle N.J."/>
            <person name="Glenn T.C."/>
            <person name="Mahmud O."/>
            <person name="Louha S."/>
            <person name="Chalopin D."/>
            <person name="Bennetzen J.L."/>
            <person name="Mauricio R."/>
        </authorList>
    </citation>
    <scope>NUCLEOTIDE SEQUENCE [LARGE SCALE GENOMIC DNA]</scope>
    <source>
        <strain evidence="2">NE01/NJP1002.9</strain>
        <tissue evidence="2">Muscle</tissue>
    </source>
</reference>
<sequence length="163" mass="17754">MTTRFLVEDEQNKQPRVENGGGEKSNRATPAGHTKEGINSCRGTQVVGGRRGARDEGDPYPLQLIPTTMAAATPGLGPLQLQPGSVHTTYCCSAHSRKQSGGQEGTHSCHFEPECWTSERERQTDSRNNITQFHHNSHELCGPPLSEVNSLYGCPISCLSKTH</sequence>
<accession>A0A315UTV4</accession>
<protein>
    <submittedName>
        <fullName evidence="2">Uncharacterized protein</fullName>
    </submittedName>
</protein>
<feature type="compositionally biased region" description="Basic and acidic residues" evidence="1">
    <location>
        <begin position="1"/>
        <end position="16"/>
    </location>
</feature>
<proteinExistence type="predicted"/>
<comment type="caution">
    <text evidence="2">The sequence shown here is derived from an EMBL/GenBank/DDBJ whole genome shotgun (WGS) entry which is preliminary data.</text>
</comment>
<feature type="region of interest" description="Disordered" evidence="1">
    <location>
        <begin position="1"/>
        <end position="62"/>
    </location>
</feature>
<evidence type="ECO:0000313" key="2">
    <source>
        <dbReference type="EMBL" id="PWA14661.1"/>
    </source>
</evidence>
<dbReference type="Proteomes" id="UP000250572">
    <property type="component" value="Unassembled WGS sequence"/>
</dbReference>